<evidence type="ECO:0008006" key="6">
    <source>
        <dbReference type="Google" id="ProtNLM"/>
    </source>
</evidence>
<dbReference type="GO" id="GO:0005886">
    <property type="term" value="C:plasma membrane"/>
    <property type="evidence" value="ECO:0007669"/>
    <property type="project" value="TreeGrafter"/>
</dbReference>
<evidence type="ECO:0000256" key="2">
    <source>
        <dbReference type="ARBA" id="ARBA00023043"/>
    </source>
</evidence>
<evidence type="ECO:0000313" key="5">
    <source>
        <dbReference type="Proteomes" id="UP001497482"/>
    </source>
</evidence>
<evidence type="ECO:0000313" key="4">
    <source>
        <dbReference type="EMBL" id="CAL1571827.1"/>
    </source>
</evidence>
<keyword evidence="2" id="KW-0040">ANK repeat</keyword>
<keyword evidence="1" id="KW-0677">Repeat</keyword>
<dbReference type="AlphaFoldDB" id="A0AAV2J7K9"/>
<feature type="transmembrane region" description="Helical" evidence="3">
    <location>
        <begin position="215"/>
        <end position="234"/>
    </location>
</feature>
<keyword evidence="5" id="KW-1185">Reference proteome</keyword>
<dbReference type="GO" id="GO:0005262">
    <property type="term" value="F:calcium channel activity"/>
    <property type="evidence" value="ECO:0007669"/>
    <property type="project" value="TreeGrafter"/>
</dbReference>
<dbReference type="PANTHER" id="PTHR10582:SF5">
    <property type="entry name" value="TRANSIENT RECEPTOR POTENTIAL CATION CHANNEL SUBFAMILY V MEMBER 2"/>
    <property type="match status" value="1"/>
</dbReference>
<feature type="transmembrane region" description="Helical" evidence="3">
    <location>
        <begin position="175"/>
        <end position="195"/>
    </location>
</feature>
<evidence type="ECO:0000256" key="1">
    <source>
        <dbReference type="ARBA" id="ARBA00022737"/>
    </source>
</evidence>
<dbReference type="EMBL" id="OZ035832">
    <property type="protein sequence ID" value="CAL1571827.1"/>
    <property type="molecule type" value="Genomic_DNA"/>
</dbReference>
<proteinExistence type="predicted"/>
<protein>
    <recommendedName>
        <fullName evidence="6">Ion transport domain-containing protein</fullName>
    </recommendedName>
</protein>
<dbReference type="GO" id="GO:0098703">
    <property type="term" value="P:calcium ion import across plasma membrane"/>
    <property type="evidence" value="ECO:0007669"/>
    <property type="project" value="TreeGrafter"/>
</dbReference>
<dbReference type="Gene3D" id="1.25.40.20">
    <property type="entry name" value="Ankyrin repeat-containing domain"/>
    <property type="match status" value="1"/>
</dbReference>
<gene>
    <name evidence="4" type="ORF">KC01_LOCUS3906</name>
</gene>
<evidence type="ECO:0000256" key="3">
    <source>
        <dbReference type="SAM" id="Phobius"/>
    </source>
</evidence>
<name>A0AAV2J7K9_KNICA</name>
<dbReference type="Proteomes" id="UP001497482">
    <property type="component" value="Chromosome 10"/>
</dbReference>
<dbReference type="InterPro" id="IPR024862">
    <property type="entry name" value="TRPV"/>
</dbReference>
<sequence length="263" mass="30034">MDDQPIAEEILLQEEKPCPVRTDGLSHDVTLTWAFLPMDTFMEVPQTDRGDPKGALSTASRAMDTFTEVPQRRADGSACGYREEELGKIRLLKHMLNREFEDKESRPLSRKFTEWVYEPVHSSLYDTSSIDTDEEHSVLEIIVFGSQIPNRIEMLQLEPLRSLLKDKWERFASKLFLFNFVVYMVYLSIFTAVSVNRNVGLFTIGMGNLGSVLTIEPAFGFLLILYIVLTYILMLNMLIAVMGNTVAEISSESENIWNLQVHP</sequence>
<accession>A0AAV2J7K9</accession>
<keyword evidence="3" id="KW-0812">Transmembrane</keyword>
<dbReference type="PANTHER" id="PTHR10582">
    <property type="entry name" value="TRANSIENT RECEPTOR POTENTIAL ION CHANNEL PROTEIN"/>
    <property type="match status" value="1"/>
</dbReference>
<organism evidence="4 5">
    <name type="scientific">Knipowitschia caucasica</name>
    <name type="common">Caucasian dwarf goby</name>
    <name type="synonym">Pomatoschistus caucasicus</name>
    <dbReference type="NCBI Taxonomy" id="637954"/>
    <lineage>
        <taxon>Eukaryota</taxon>
        <taxon>Metazoa</taxon>
        <taxon>Chordata</taxon>
        <taxon>Craniata</taxon>
        <taxon>Vertebrata</taxon>
        <taxon>Euteleostomi</taxon>
        <taxon>Actinopterygii</taxon>
        <taxon>Neopterygii</taxon>
        <taxon>Teleostei</taxon>
        <taxon>Neoteleostei</taxon>
        <taxon>Acanthomorphata</taxon>
        <taxon>Gobiaria</taxon>
        <taxon>Gobiiformes</taxon>
        <taxon>Gobioidei</taxon>
        <taxon>Gobiidae</taxon>
        <taxon>Gobiinae</taxon>
        <taxon>Knipowitschia</taxon>
    </lineage>
</organism>
<keyword evidence="3" id="KW-1133">Transmembrane helix</keyword>
<keyword evidence="3" id="KW-0472">Membrane</keyword>
<reference evidence="4 5" key="1">
    <citation type="submission" date="2024-04" db="EMBL/GenBank/DDBJ databases">
        <authorList>
            <person name="Waldvogel A.-M."/>
            <person name="Schoenle A."/>
        </authorList>
    </citation>
    <scope>NUCLEOTIDE SEQUENCE [LARGE SCALE GENOMIC DNA]</scope>
</reference>
<dbReference type="InterPro" id="IPR036770">
    <property type="entry name" value="Ankyrin_rpt-contain_sf"/>
</dbReference>